<dbReference type="RefSeq" id="XP_067757208.1">
    <property type="nucleotide sequence ID" value="XM_067900379.1"/>
</dbReference>
<proteinExistence type="predicted"/>
<dbReference type="Proteomes" id="UP000674318">
    <property type="component" value="Unassembled WGS sequence"/>
</dbReference>
<dbReference type="EMBL" id="JAFJZO010000022">
    <property type="protein sequence ID" value="KAG5504947.1"/>
    <property type="molecule type" value="Genomic_DNA"/>
</dbReference>
<evidence type="ECO:0000313" key="2">
    <source>
        <dbReference type="Proteomes" id="UP000674318"/>
    </source>
</evidence>
<keyword evidence="2" id="KW-1185">Reference proteome</keyword>
<protein>
    <submittedName>
        <fullName evidence="1">Uncharacterized protein</fullName>
    </submittedName>
</protein>
<reference evidence="1 2" key="1">
    <citation type="submission" date="2021-02" db="EMBL/GenBank/DDBJ databases">
        <title>Porcisia hertigi Genome sequencing and assembly.</title>
        <authorList>
            <person name="Almutairi H."/>
            <person name="Gatherer D."/>
        </authorList>
    </citation>
    <scope>NUCLEOTIDE SEQUENCE [LARGE SCALE GENOMIC DNA]</scope>
    <source>
        <strain evidence="1 2">C119</strain>
    </source>
</reference>
<gene>
    <name evidence="1" type="ORF">JKF63_04394</name>
</gene>
<organism evidence="1 2">
    <name type="scientific">Porcisia hertigi</name>
    <dbReference type="NCBI Taxonomy" id="2761500"/>
    <lineage>
        <taxon>Eukaryota</taxon>
        <taxon>Discoba</taxon>
        <taxon>Euglenozoa</taxon>
        <taxon>Kinetoplastea</taxon>
        <taxon>Metakinetoplastina</taxon>
        <taxon>Trypanosomatida</taxon>
        <taxon>Trypanosomatidae</taxon>
        <taxon>Leishmaniinae</taxon>
        <taxon>Porcisia</taxon>
    </lineage>
</organism>
<name>A0A836IGG7_9TRYP</name>
<accession>A0A836IGG7</accession>
<dbReference type="GeneID" id="94290456"/>
<dbReference type="OrthoDB" id="274732at2759"/>
<sequence>MLRACSWDHATLPYKPPSPCVLFYLVPGDPVWRVCVPNARGEYMDLVPGLPYQEWHAIEPRYLQEYAPPALSANQSAEVTWEELPMLAMDDLKRFLAPTKGHSAK</sequence>
<evidence type="ECO:0000313" key="1">
    <source>
        <dbReference type="EMBL" id="KAG5504947.1"/>
    </source>
</evidence>
<dbReference type="AlphaFoldDB" id="A0A836IGG7"/>
<comment type="caution">
    <text evidence="1">The sequence shown here is derived from an EMBL/GenBank/DDBJ whole genome shotgun (WGS) entry which is preliminary data.</text>
</comment>
<dbReference type="KEGG" id="phet:94290456"/>